<evidence type="ECO:0000256" key="4">
    <source>
        <dbReference type="ARBA" id="ARBA00022741"/>
    </source>
</evidence>
<dbReference type="InterPro" id="IPR050747">
    <property type="entry name" value="Mitochondrial_chaperone_BCS1"/>
</dbReference>
<dbReference type="Pfam" id="PF25426">
    <property type="entry name" value="AAA_lid_BCS1"/>
    <property type="match status" value="1"/>
</dbReference>
<keyword evidence="8 13" id="KW-1133">Transmembrane helix</keyword>
<comment type="similarity">
    <text evidence="2">Belongs to the AAA ATPase family. BCS1 subfamily.</text>
</comment>
<evidence type="ECO:0000256" key="10">
    <source>
        <dbReference type="ARBA" id="ARBA00023136"/>
    </source>
</evidence>
<evidence type="ECO:0000259" key="14">
    <source>
        <dbReference type="SMART" id="SM00382"/>
    </source>
</evidence>
<evidence type="ECO:0000256" key="9">
    <source>
        <dbReference type="ARBA" id="ARBA00023128"/>
    </source>
</evidence>
<feature type="domain" description="BCS1 N-terminal" evidence="15">
    <location>
        <begin position="22"/>
        <end position="193"/>
    </location>
</feature>
<organism evidence="16 17">
    <name type="scientific">Penicillium frequentans</name>
    <dbReference type="NCBI Taxonomy" id="3151616"/>
    <lineage>
        <taxon>Eukaryota</taxon>
        <taxon>Fungi</taxon>
        <taxon>Dikarya</taxon>
        <taxon>Ascomycota</taxon>
        <taxon>Pezizomycotina</taxon>
        <taxon>Eurotiomycetes</taxon>
        <taxon>Eurotiomycetidae</taxon>
        <taxon>Eurotiales</taxon>
        <taxon>Aspergillaceae</taxon>
        <taxon>Penicillium</taxon>
    </lineage>
</organism>
<proteinExistence type="inferred from homology"/>
<keyword evidence="7 12" id="KW-0067">ATP-binding</keyword>
<name>A0AAD6CY96_9EURO</name>
<dbReference type="SMART" id="SM01024">
    <property type="entry name" value="BCS1_N"/>
    <property type="match status" value="1"/>
</dbReference>
<accession>A0AAD6CY96</accession>
<dbReference type="EMBL" id="JAQIZZ010000004">
    <property type="protein sequence ID" value="KAJ5544192.1"/>
    <property type="molecule type" value="Genomic_DNA"/>
</dbReference>
<feature type="domain" description="AAA+ ATPase" evidence="14">
    <location>
        <begin position="226"/>
        <end position="365"/>
    </location>
</feature>
<evidence type="ECO:0000256" key="6">
    <source>
        <dbReference type="ARBA" id="ARBA00022801"/>
    </source>
</evidence>
<dbReference type="Proteomes" id="UP001220324">
    <property type="component" value="Unassembled WGS sequence"/>
</dbReference>
<evidence type="ECO:0000256" key="8">
    <source>
        <dbReference type="ARBA" id="ARBA00022989"/>
    </source>
</evidence>
<protein>
    <submittedName>
        <fullName evidence="16">Mitochondrial chaperone bcs1</fullName>
    </submittedName>
</protein>
<keyword evidence="6" id="KW-0378">Hydrolase</keyword>
<dbReference type="Pfam" id="PF08740">
    <property type="entry name" value="BCS1_N"/>
    <property type="match status" value="1"/>
</dbReference>
<dbReference type="GO" id="GO:0005743">
    <property type="term" value="C:mitochondrial inner membrane"/>
    <property type="evidence" value="ECO:0007669"/>
    <property type="project" value="UniProtKB-SubCell"/>
</dbReference>
<evidence type="ECO:0000256" key="3">
    <source>
        <dbReference type="ARBA" id="ARBA00022692"/>
    </source>
</evidence>
<comment type="catalytic activity">
    <reaction evidence="11">
        <text>ATP + H2O = ADP + phosphate + H(+)</text>
        <dbReference type="Rhea" id="RHEA:13065"/>
        <dbReference type="ChEBI" id="CHEBI:15377"/>
        <dbReference type="ChEBI" id="CHEBI:15378"/>
        <dbReference type="ChEBI" id="CHEBI:30616"/>
        <dbReference type="ChEBI" id="CHEBI:43474"/>
        <dbReference type="ChEBI" id="CHEBI:456216"/>
    </reaction>
    <physiologicalReaction direction="left-to-right" evidence="11">
        <dbReference type="Rhea" id="RHEA:13066"/>
    </physiologicalReaction>
</comment>
<feature type="transmembrane region" description="Helical" evidence="13">
    <location>
        <begin position="20"/>
        <end position="39"/>
    </location>
</feature>
<dbReference type="InterPro" id="IPR014851">
    <property type="entry name" value="BCS1_N"/>
</dbReference>
<dbReference type="InterPro" id="IPR003593">
    <property type="entry name" value="AAA+_ATPase"/>
</dbReference>
<evidence type="ECO:0000259" key="15">
    <source>
        <dbReference type="SMART" id="SM01024"/>
    </source>
</evidence>
<evidence type="ECO:0000313" key="16">
    <source>
        <dbReference type="EMBL" id="KAJ5544192.1"/>
    </source>
</evidence>
<dbReference type="AlphaFoldDB" id="A0AAD6CY96"/>
<evidence type="ECO:0000256" key="12">
    <source>
        <dbReference type="RuleBase" id="RU003651"/>
    </source>
</evidence>
<reference evidence="16 17" key="1">
    <citation type="journal article" date="2023" name="IMA Fungus">
        <title>Comparative genomic study of the Penicillium genus elucidates a diverse pangenome and 15 lateral gene transfer events.</title>
        <authorList>
            <person name="Petersen C."/>
            <person name="Sorensen T."/>
            <person name="Nielsen M.R."/>
            <person name="Sondergaard T.E."/>
            <person name="Sorensen J.L."/>
            <person name="Fitzpatrick D.A."/>
            <person name="Frisvad J.C."/>
            <person name="Nielsen K.L."/>
        </authorList>
    </citation>
    <scope>NUCLEOTIDE SEQUENCE [LARGE SCALE GENOMIC DNA]</scope>
    <source>
        <strain evidence="16 17">IBT 35679</strain>
    </source>
</reference>
<dbReference type="PANTHER" id="PTHR23070">
    <property type="entry name" value="BCS1 AAA-TYPE ATPASE"/>
    <property type="match status" value="1"/>
</dbReference>
<dbReference type="Gene3D" id="3.40.50.300">
    <property type="entry name" value="P-loop containing nucleotide triphosphate hydrolases"/>
    <property type="match status" value="1"/>
</dbReference>
<keyword evidence="10 13" id="KW-0472">Membrane</keyword>
<evidence type="ECO:0000256" key="2">
    <source>
        <dbReference type="ARBA" id="ARBA00007448"/>
    </source>
</evidence>
<evidence type="ECO:0000313" key="17">
    <source>
        <dbReference type="Proteomes" id="UP001220324"/>
    </source>
</evidence>
<dbReference type="GO" id="GO:0005524">
    <property type="term" value="F:ATP binding"/>
    <property type="evidence" value="ECO:0007669"/>
    <property type="project" value="UniProtKB-KW"/>
</dbReference>
<evidence type="ECO:0000256" key="1">
    <source>
        <dbReference type="ARBA" id="ARBA00004434"/>
    </source>
</evidence>
<dbReference type="SMART" id="SM00382">
    <property type="entry name" value="AAA"/>
    <property type="match status" value="1"/>
</dbReference>
<sequence length="451" mass="50640">MLGWVRVVLLSQSSKRKATYAVLFAYVVALLAMLRPHIWQIASLVERFCTSSVNVRSSHETYDMLTSWISSRGIDNASRSHLVKLNTDRGALADRTESVRRPLKYVANSGVFLFWYKGRLLRYQATQDTSGYFKENNIAITCLGRSGTILKDLFQDCQREYVCRLGNKITIHGHSGGQWTDNRKSEARPLSTVILNQREKALLVDDMKDFLNPTTRSWYTQRSLPYRRGYLLHGPPGTGKSSFSLAIAGELNMDIYVVRVPSVDDESLKCLFAELPAHCVVLLEDIDAVISAHSRESEAVHSNEQPSFGDEKKRVTLSGLLNELDGVSSAEDRVLIMTTNHEMKLDPALIRPGRIDKKVSFALADRDTVSQIYCWVFQSPSETGADAQPCGTENGLLQAQAIQFAHQVPEGVFSPAEILSFLVPYRHDPDAAHQSVETWVESRQKTERNLS</sequence>
<keyword evidence="3 13" id="KW-0812">Transmembrane</keyword>
<evidence type="ECO:0000256" key="5">
    <source>
        <dbReference type="ARBA" id="ARBA00022792"/>
    </source>
</evidence>
<keyword evidence="5" id="KW-0999">Mitochondrion inner membrane</keyword>
<keyword evidence="4 12" id="KW-0547">Nucleotide-binding</keyword>
<dbReference type="Pfam" id="PF00004">
    <property type="entry name" value="AAA"/>
    <property type="match status" value="1"/>
</dbReference>
<gene>
    <name evidence="16" type="ORF">N7494_005471</name>
</gene>
<dbReference type="SUPFAM" id="SSF52540">
    <property type="entry name" value="P-loop containing nucleoside triphosphate hydrolases"/>
    <property type="match status" value="1"/>
</dbReference>
<dbReference type="InterPro" id="IPR003960">
    <property type="entry name" value="ATPase_AAA_CS"/>
</dbReference>
<dbReference type="InterPro" id="IPR057495">
    <property type="entry name" value="AAA_lid_BCS1"/>
</dbReference>
<keyword evidence="9" id="KW-0496">Mitochondrion</keyword>
<dbReference type="PROSITE" id="PS00674">
    <property type="entry name" value="AAA"/>
    <property type="match status" value="1"/>
</dbReference>
<evidence type="ECO:0000256" key="13">
    <source>
        <dbReference type="SAM" id="Phobius"/>
    </source>
</evidence>
<dbReference type="InterPro" id="IPR003959">
    <property type="entry name" value="ATPase_AAA_core"/>
</dbReference>
<evidence type="ECO:0000256" key="11">
    <source>
        <dbReference type="ARBA" id="ARBA00048778"/>
    </source>
</evidence>
<comment type="subcellular location">
    <subcellularLocation>
        <location evidence="1">Mitochondrion inner membrane</location>
        <topology evidence="1">Single-pass membrane protein</topology>
    </subcellularLocation>
</comment>
<dbReference type="InterPro" id="IPR027417">
    <property type="entry name" value="P-loop_NTPase"/>
</dbReference>
<evidence type="ECO:0000256" key="7">
    <source>
        <dbReference type="ARBA" id="ARBA00022840"/>
    </source>
</evidence>
<comment type="caution">
    <text evidence="16">The sequence shown here is derived from an EMBL/GenBank/DDBJ whole genome shotgun (WGS) entry which is preliminary data.</text>
</comment>
<dbReference type="GO" id="GO:0016887">
    <property type="term" value="F:ATP hydrolysis activity"/>
    <property type="evidence" value="ECO:0007669"/>
    <property type="project" value="InterPro"/>
</dbReference>
<keyword evidence="17" id="KW-1185">Reference proteome</keyword>